<organism evidence="1 4">
    <name type="scientific">Adineta steineri</name>
    <dbReference type="NCBI Taxonomy" id="433720"/>
    <lineage>
        <taxon>Eukaryota</taxon>
        <taxon>Metazoa</taxon>
        <taxon>Spiralia</taxon>
        <taxon>Gnathifera</taxon>
        <taxon>Rotifera</taxon>
        <taxon>Eurotatoria</taxon>
        <taxon>Bdelloidea</taxon>
        <taxon>Adinetida</taxon>
        <taxon>Adinetidae</taxon>
        <taxon>Adineta</taxon>
    </lineage>
</organism>
<comment type="caution">
    <text evidence="1">The sequence shown here is derived from an EMBL/GenBank/DDBJ whole genome shotgun (WGS) entry which is preliminary data.</text>
</comment>
<proteinExistence type="predicted"/>
<protein>
    <recommendedName>
        <fullName evidence="5">Carboxylesterase type B domain-containing protein</fullName>
    </recommendedName>
</protein>
<evidence type="ECO:0000313" key="3">
    <source>
        <dbReference type="Proteomes" id="UP000663832"/>
    </source>
</evidence>
<accession>A0A814KIK9</accession>
<dbReference type="Proteomes" id="UP000663832">
    <property type="component" value="Unassembled WGS sequence"/>
</dbReference>
<dbReference type="SUPFAM" id="SSF53474">
    <property type="entry name" value="alpha/beta-Hydrolases"/>
    <property type="match status" value="1"/>
</dbReference>
<name>A0A814KIK9_9BILA</name>
<dbReference type="Proteomes" id="UP000663877">
    <property type="component" value="Unassembled WGS sequence"/>
</dbReference>
<dbReference type="EMBL" id="CAJNOI010000097">
    <property type="protein sequence ID" value="CAF1053077.1"/>
    <property type="molecule type" value="Genomic_DNA"/>
</dbReference>
<gene>
    <name evidence="1" type="ORF">BJG266_LOCUS18728</name>
    <name evidence="2" type="ORF">QVE165_LOCUS33581</name>
</gene>
<dbReference type="OrthoDB" id="10200885at2759"/>
<evidence type="ECO:0000313" key="4">
    <source>
        <dbReference type="Proteomes" id="UP000663877"/>
    </source>
</evidence>
<evidence type="ECO:0000313" key="1">
    <source>
        <dbReference type="EMBL" id="CAF1053077.1"/>
    </source>
</evidence>
<dbReference type="EMBL" id="CAJNOM010000309">
    <property type="protein sequence ID" value="CAF1343637.1"/>
    <property type="molecule type" value="Genomic_DNA"/>
</dbReference>
<keyword evidence="3" id="KW-1185">Reference proteome</keyword>
<dbReference type="AlphaFoldDB" id="A0A814KIK9"/>
<dbReference type="InterPro" id="IPR029058">
    <property type="entry name" value="AB_hydrolase_fold"/>
</dbReference>
<reference evidence="1" key="1">
    <citation type="submission" date="2021-02" db="EMBL/GenBank/DDBJ databases">
        <authorList>
            <person name="Nowell W R."/>
        </authorList>
    </citation>
    <scope>NUCLEOTIDE SEQUENCE</scope>
</reference>
<evidence type="ECO:0000313" key="2">
    <source>
        <dbReference type="EMBL" id="CAF1343637.1"/>
    </source>
</evidence>
<dbReference type="Gene3D" id="3.40.50.1820">
    <property type="entry name" value="alpha/beta hydrolase"/>
    <property type="match status" value="1"/>
</dbReference>
<evidence type="ECO:0008006" key="5">
    <source>
        <dbReference type="Google" id="ProtNLM"/>
    </source>
</evidence>
<sequence length="315" mass="34139">MGFLVDDAGEGLMNQVPYRHIELIDKRNITSNLDNLIHSISSFINETILHAPNRIRSNNFNYAFASQSAATSNPNIFLVQQASTPAATHVDAQTTSTNEPSPYVPTDDNFIFDLHSSTATSPVGMLIIPPPPKIAVANDAAKSTGQPIWRYVYNAYFPNQQPLPGLRAYHSSEIFEIFGTYNQHGATQQQIQLSNFMQTAWANFAKNPSGGPGWNSISSGTLGELGANEAANCVTGNTFNYAFASQLAVAINSNLFLGQQRQATASNQVNHDAETALTNVASPYNYIPENFILNMESTTAISPIGMLVTPPPPTI</sequence>